<protein>
    <submittedName>
        <fullName evidence="5">Alcohol dehydrogenase</fullName>
    </submittedName>
</protein>
<feature type="domain" description="Fe-containing alcohol dehydrogenase-like C-terminal" evidence="4">
    <location>
        <begin position="188"/>
        <end position="383"/>
    </location>
</feature>
<gene>
    <name evidence="5" type="ORF">BRSU_2306</name>
</gene>
<dbReference type="EMBL" id="CVLB01000002">
    <property type="protein sequence ID" value="CRF34877.1"/>
    <property type="molecule type" value="Genomic_DNA"/>
</dbReference>
<dbReference type="GO" id="GO:0046872">
    <property type="term" value="F:metal ion binding"/>
    <property type="evidence" value="ECO:0007669"/>
    <property type="project" value="InterPro"/>
</dbReference>
<dbReference type="OrthoDB" id="368283at2"/>
<dbReference type="PANTHER" id="PTHR11496:SF102">
    <property type="entry name" value="ALCOHOL DEHYDROGENASE 4"/>
    <property type="match status" value="1"/>
</dbReference>
<evidence type="ECO:0000256" key="2">
    <source>
        <dbReference type="ARBA" id="ARBA00023002"/>
    </source>
</evidence>
<keyword evidence="6" id="KW-1185">Reference proteome</keyword>
<feature type="domain" description="Alcohol dehydrogenase iron-type/glycerol dehydrogenase GldA" evidence="3">
    <location>
        <begin position="9"/>
        <end position="177"/>
    </location>
</feature>
<dbReference type="GO" id="GO:0004022">
    <property type="term" value="F:alcohol dehydrogenase (NAD+) activity"/>
    <property type="evidence" value="ECO:0007669"/>
    <property type="project" value="TreeGrafter"/>
</dbReference>
<evidence type="ECO:0000259" key="4">
    <source>
        <dbReference type="Pfam" id="PF25137"/>
    </source>
</evidence>
<evidence type="ECO:0000313" key="5">
    <source>
        <dbReference type="EMBL" id="CRF34877.1"/>
    </source>
</evidence>
<reference evidence="6" key="1">
    <citation type="submission" date="2015-04" db="EMBL/GenBank/DDBJ databases">
        <authorList>
            <person name="Mushtaq Mamoona"/>
        </authorList>
    </citation>
    <scope>NUCLEOTIDE SEQUENCE [LARGE SCALE GENOMIC DNA]</scope>
    <source>
        <strain evidence="6">AN4859/03</strain>
    </source>
</reference>
<dbReference type="RefSeq" id="WP_048595499.1">
    <property type="nucleotide sequence ID" value="NZ_CVLB01000002.1"/>
</dbReference>
<dbReference type="CDD" id="cd14864">
    <property type="entry name" value="Fe-ADH-like"/>
    <property type="match status" value="1"/>
</dbReference>
<proteinExistence type="inferred from homology"/>
<accession>A0A0G4K9B8</accession>
<dbReference type="InterPro" id="IPR056798">
    <property type="entry name" value="ADH_Fe_C"/>
</dbReference>
<dbReference type="InterPro" id="IPR039697">
    <property type="entry name" value="Alcohol_dehydrogenase_Fe"/>
</dbReference>
<evidence type="ECO:0000313" key="6">
    <source>
        <dbReference type="Proteomes" id="UP000043763"/>
    </source>
</evidence>
<organism evidence="5 6">
    <name type="scientific">Brachyspira suanatina</name>
    <dbReference type="NCBI Taxonomy" id="381802"/>
    <lineage>
        <taxon>Bacteria</taxon>
        <taxon>Pseudomonadati</taxon>
        <taxon>Spirochaetota</taxon>
        <taxon>Spirochaetia</taxon>
        <taxon>Brachyspirales</taxon>
        <taxon>Brachyspiraceae</taxon>
        <taxon>Brachyspira</taxon>
    </lineage>
</organism>
<evidence type="ECO:0000259" key="3">
    <source>
        <dbReference type="Pfam" id="PF00465"/>
    </source>
</evidence>
<sequence length="383" mass="41798">MAIIEFNIPTKITFGVDSLDCLPDAIKKYGGRTVLVTDGASFNQTGLIDQIVSKLNDNFINVMVYSDINSTSTSDAADIIANLVRYSRAESIVAVGGFKIQNTAKGAAIVVTNSGEASDYINGQPVYHKPLPIIAVPTILGSLSEISTGMCLYDKYEEVNKQNNESNVYSSNCIIDPTLYATVPVKYTISSALSVFALSFDIYMSNTLTSITEPLIVHAMKISMQGLKKLIADSNNIDNITTLATANMLCATSACHSSLGAIRALSIAINSVYAVNKSMVCSILLPHIMEYYITVAPNKYVVLSNVIDGIDPEMTPFEIANQSAQHIKQFLHNINLPTRLNEINIDRSKFDKVAELALKYPGMDQLPRTMNFDSIMTILDQAY</sequence>
<dbReference type="SUPFAM" id="SSF56796">
    <property type="entry name" value="Dehydroquinate synthase-like"/>
    <property type="match status" value="1"/>
</dbReference>
<dbReference type="AlphaFoldDB" id="A0A0G4K9B8"/>
<dbReference type="InterPro" id="IPR001670">
    <property type="entry name" value="ADH_Fe/GldA"/>
</dbReference>
<dbReference type="Pfam" id="PF00465">
    <property type="entry name" value="Fe-ADH"/>
    <property type="match status" value="1"/>
</dbReference>
<dbReference type="Gene3D" id="3.40.50.1970">
    <property type="match status" value="1"/>
</dbReference>
<dbReference type="Proteomes" id="UP000043763">
    <property type="component" value="Unassembled WGS sequence"/>
</dbReference>
<dbReference type="Pfam" id="PF25137">
    <property type="entry name" value="ADH_Fe_C"/>
    <property type="match status" value="1"/>
</dbReference>
<keyword evidence="2" id="KW-0560">Oxidoreductase</keyword>
<dbReference type="PANTHER" id="PTHR11496">
    <property type="entry name" value="ALCOHOL DEHYDROGENASE"/>
    <property type="match status" value="1"/>
</dbReference>
<name>A0A0G4K9B8_9SPIR</name>
<comment type="similarity">
    <text evidence="1">Belongs to the iron-containing alcohol dehydrogenase family.</text>
</comment>
<evidence type="ECO:0000256" key="1">
    <source>
        <dbReference type="ARBA" id="ARBA00007358"/>
    </source>
</evidence>
<dbReference type="Gene3D" id="1.20.1090.10">
    <property type="entry name" value="Dehydroquinate synthase-like - alpha domain"/>
    <property type="match status" value="1"/>
</dbReference>